<dbReference type="InterPro" id="IPR036940">
    <property type="entry name" value="PI3/4_kinase_cat_sf"/>
</dbReference>
<dbReference type="GO" id="GO:0000077">
    <property type="term" value="P:DNA damage checkpoint signaling"/>
    <property type="evidence" value="ECO:0007669"/>
    <property type="project" value="TreeGrafter"/>
</dbReference>
<dbReference type="InterPro" id="IPR000403">
    <property type="entry name" value="PI3/4_kinase_cat_dom"/>
</dbReference>
<feature type="domain" description="PI3K/PI4K catalytic" evidence="5">
    <location>
        <begin position="1780"/>
        <end position="2071"/>
    </location>
</feature>
<dbReference type="GO" id="GO:0005634">
    <property type="term" value="C:nucleus"/>
    <property type="evidence" value="ECO:0007669"/>
    <property type="project" value="UniProtKB-SubCell"/>
</dbReference>
<dbReference type="SUPFAM" id="SSF56112">
    <property type="entry name" value="Protein kinase-like (PK-like)"/>
    <property type="match status" value="1"/>
</dbReference>
<protein>
    <submittedName>
        <fullName evidence="6">FATC domain containing protein</fullName>
    </submittedName>
</protein>
<dbReference type="RefSeq" id="XP_068354601.1">
    <property type="nucleotide sequence ID" value="XM_068508074.1"/>
</dbReference>
<comment type="caution">
    <text evidence="6">The sequence shown here is derived from an EMBL/GenBank/DDBJ whole genome shotgun (WGS) entry which is preliminary data.</text>
</comment>
<dbReference type="Pfam" id="PF00454">
    <property type="entry name" value="PI3_PI4_kinase"/>
    <property type="match status" value="1"/>
</dbReference>
<dbReference type="PANTHER" id="PTHR11139:SF69">
    <property type="entry name" value="SERINE_THREONINE-PROTEIN KINASE ATR"/>
    <property type="match status" value="1"/>
</dbReference>
<dbReference type="Gene3D" id="1.10.1070.11">
    <property type="entry name" value="Phosphatidylinositol 3-/4-kinase, catalytic domain"/>
    <property type="match status" value="1"/>
</dbReference>
<dbReference type="InterPro" id="IPR003151">
    <property type="entry name" value="PIK-rel_kinase_FAT"/>
</dbReference>
<keyword evidence="2" id="KW-0723">Serine/threonine-protein kinase</keyword>
<dbReference type="SUPFAM" id="SSF48371">
    <property type="entry name" value="ARM repeat"/>
    <property type="match status" value="1"/>
</dbReference>
<dbReference type="InterPro" id="IPR016024">
    <property type="entry name" value="ARM-type_fold"/>
</dbReference>
<dbReference type="SMART" id="SM00146">
    <property type="entry name" value="PI3Kc"/>
    <property type="match status" value="1"/>
</dbReference>
<evidence type="ECO:0000313" key="7">
    <source>
        <dbReference type="Proteomes" id="UP000179807"/>
    </source>
</evidence>
<reference evidence="6" key="1">
    <citation type="submission" date="2016-10" db="EMBL/GenBank/DDBJ databases">
        <authorList>
            <person name="Benchimol M."/>
            <person name="Almeida L.G."/>
            <person name="Vasconcelos A.T."/>
            <person name="Perreira-Neves A."/>
            <person name="Rosa I.A."/>
            <person name="Tasca T."/>
            <person name="Bogo M.R."/>
            <person name="de Souza W."/>
        </authorList>
    </citation>
    <scope>NUCLEOTIDE SEQUENCE [LARGE SCALE GENOMIC DNA]</scope>
    <source>
        <strain evidence="6">K</strain>
    </source>
</reference>
<dbReference type="InterPro" id="IPR011989">
    <property type="entry name" value="ARM-like"/>
</dbReference>
<evidence type="ECO:0000256" key="4">
    <source>
        <dbReference type="ARBA" id="ARBA00023242"/>
    </source>
</evidence>
<dbReference type="GO" id="GO:0005694">
    <property type="term" value="C:chromosome"/>
    <property type="evidence" value="ECO:0007669"/>
    <property type="project" value="TreeGrafter"/>
</dbReference>
<dbReference type="InterPro" id="IPR011009">
    <property type="entry name" value="Kinase-like_dom_sf"/>
</dbReference>
<comment type="subcellular location">
    <subcellularLocation>
        <location evidence="1">Nucleus</location>
    </subcellularLocation>
</comment>
<dbReference type="InterPro" id="IPR050517">
    <property type="entry name" value="DDR_Repair_Kinase"/>
</dbReference>
<dbReference type="GeneID" id="94842778"/>
<organism evidence="6 7">
    <name type="scientific">Tritrichomonas foetus</name>
    <dbReference type="NCBI Taxonomy" id="1144522"/>
    <lineage>
        <taxon>Eukaryota</taxon>
        <taxon>Metamonada</taxon>
        <taxon>Parabasalia</taxon>
        <taxon>Tritrichomonadida</taxon>
        <taxon>Tritrichomonadidae</taxon>
        <taxon>Tritrichomonas</taxon>
    </lineage>
</organism>
<dbReference type="GO" id="GO:0006281">
    <property type="term" value="P:DNA repair"/>
    <property type="evidence" value="ECO:0007669"/>
    <property type="project" value="TreeGrafter"/>
</dbReference>
<keyword evidence="2" id="KW-0418">Kinase</keyword>
<evidence type="ECO:0000313" key="6">
    <source>
        <dbReference type="EMBL" id="OHT01465.1"/>
    </source>
</evidence>
<dbReference type="PANTHER" id="PTHR11139">
    <property type="entry name" value="ATAXIA TELANGIECTASIA MUTATED ATM -RELATED"/>
    <property type="match status" value="1"/>
</dbReference>
<dbReference type="EMBL" id="MLAK01000910">
    <property type="protein sequence ID" value="OHT01465.1"/>
    <property type="molecule type" value="Genomic_DNA"/>
</dbReference>
<dbReference type="OrthoDB" id="5570127at2759"/>
<keyword evidence="3" id="KW-0227">DNA damage</keyword>
<dbReference type="GO" id="GO:0000723">
    <property type="term" value="P:telomere maintenance"/>
    <property type="evidence" value="ECO:0007669"/>
    <property type="project" value="TreeGrafter"/>
</dbReference>
<evidence type="ECO:0000256" key="3">
    <source>
        <dbReference type="ARBA" id="ARBA00022763"/>
    </source>
</evidence>
<sequence>METLVKQVIASAVPSHESLKSSDFFGSVNILQGKIIDIFRYSSLQFVPPFLNGMLSTIQTNSYSQDKRTRFSTAICVTALIHLFPFDDYVIHYRPIIEKLLVPGYRPIIEIGALVVRRLDRISGPNRNNFLMDLIVNNRVFTTRSSNEVKYTAAIIWRELASSYPQGFFALKEPIFEELSLGIQNSEKSTSMILVETVKELFDSEAASVGPMFLENLHDFFTRITTHIFSETQKFEDLKILFELLHVLLKHRPYISIELSQEYILPQCYHAFQCPDYSVVFLALHTIIELHKTKAMKISKKLIDSIIKLLLQLSIRDPNTTGPIFYKIIYHFTSPNNSEKLLEVINSLFNKLPTNVGPLYAFNLTTAVIESGNTQIVSSFLQNVSKFMIKSPLPIPINKILKVLNYSYPNWVQDYLFFKNQMIHVIRQELSNPSIRTDRLVISLKAIQQIPNISFIDALELNCLVLKYTTSKDLELREQIVATTVHLFKDYPDQIPLNTIIDLVKFALDDRVISVRKKSLRAFTEVTYQYIEQPDVFDEFYKFNFDESPIIQKESLAIIRHLHTYDYSAIRQLLLSSINLMNSNFDIIVPETTPVWIVFPHLLITASPIIHIYADSIFQIFHKMLKKRFQKSQLKESTLIFMNSAILKDIDESLIKSVTRLYLLCPEIVPIKPILEIFCSVLVQPVHPWTKENILKSLKNLASVVSVTNECPEIVDAILTIIRKKESMKLVTKSLKVMGTIGVCDISISPPKEPLILRSSLQNILYLKQFFLRIYFKFLNDLFDSVNIDSTREVIAATIAKLYSIEPSCIQQHIEPFMTRYLNFVKNSSTEKMPTFLHYLKEMIFSSGHLIIPYTDRIFQAIEEHWHDKYTKESSEVFSVLVMTTDGRCETILHLLVSVSFLLMRSKKELQSSAQQIFHLLRVIAQFCPNYLQSIIDGAVTIMSTPGSPAYLQQQSLDTIDFIIKNSNAGQHLSMITRCLNNVAMRSQMIWREQAIKLLAQVELVPREPLARKIKKKKVEKIEQPQINIEEILKYISPPRKADRGQKNILNWFEELRKYLLTISPSEVMRTMLDLPTMPVFAFRFAFYSIWPTLHSKDKDVITKKLDKIFLTFDMINSPFVLSQFVGLIEFAVLSEVNMGVNFDAVIKACISSSFYEKALFFLENYPCDGKIHDHMEKLIKMNIALSRNIEARSLAGMYRSNVKASVWMALSEWETALELIANSPDPNKFLSQKVECLAAMENWKEIKDMKKILLEQPRNVQAKLARFMWMAELFQGTKEAALNCVNLTGGYTVNDCVQKAILYVHLGMLEEANDSVHLGWRYLATSVCNIGKHNKKEMIMHIFQAEQLHELAEVIDIKTDPIAAKGQRTTWMARLQFIKDDPDKQEELFKIRSLVPDHVDLTEFAYSILSSTRRTKKAIPRLIDLFFPDKNSDNAKYCRLKLLNDRNKRVKKAKKLMRNCSPEVENRLNNFLGKEIFDVASSVGDLKNALDFLLKGRKNSDAIAQSQVLLSLIQNDENLAIIAVDYLKKCMEINMTMALYQLESLTIHFSKSKLVAEAVLSVFQNVPYACFRGIEGSCVLSLSHSSKYVVKTAKDVCSALSIHMPHSIIFDLLTNAEKHPKLTVYNDLLNIIQSNNSLFYSQMIRVITKLKLISYTLFDKLIDQLKECFEAMCAKKYDKAYEILKSINSMIKITYISRYDNEFLERMKANWGQFLTKTLSKGRLLEEDLPGIQKMIIHIIKKQDAIRVIPLSSLDTELDTKTNWSIPIVGKDDKNDLKLVKFFHSVQRLDNGLRVSVIGSNGKKYNFHLLRETQAHEVQSEQFMNLLFALTPLSLSQRTLVEISPKLTLIELLKGHIQMYDLISMYMASKGRQIEEEFNNIETCFLTFSHAKLVRKIEHLTKDTDTENLRKALLITSKNASMYINKTTMFAKTMGTLAAVSYLIGSADNTPKGILIDKTTGEVTFTNFCVSGSSQPVPFRLTRMIVSAFGPYGVNGPYKDSLEKALKGVRKYSHAIASCSQLAIGNAPFDPAILPIQYTKRFINKGNNEEDSQKMSEIDQFYSRFDGYGKDLKTEIEILIEKASSIENLSNMPAQFYAWW</sequence>
<dbReference type="GO" id="GO:0004674">
    <property type="term" value="F:protein serine/threonine kinase activity"/>
    <property type="evidence" value="ECO:0007669"/>
    <property type="project" value="UniProtKB-KW"/>
</dbReference>
<gene>
    <name evidence="6" type="ORF">TRFO_31691</name>
</gene>
<accession>A0A1J4JQR8</accession>
<proteinExistence type="predicted"/>
<evidence type="ECO:0000259" key="5">
    <source>
        <dbReference type="PROSITE" id="PS50290"/>
    </source>
</evidence>
<dbReference type="PROSITE" id="PS50290">
    <property type="entry name" value="PI3_4_KINASE_3"/>
    <property type="match status" value="1"/>
</dbReference>
<name>A0A1J4JQR8_9EUKA</name>
<keyword evidence="4" id="KW-0539">Nucleus</keyword>
<keyword evidence="7" id="KW-1185">Reference proteome</keyword>
<evidence type="ECO:0000256" key="1">
    <source>
        <dbReference type="ARBA" id="ARBA00004123"/>
    </source>
</evidence>
<dbReference type="Pfam" id="PF02259">
    <property type="entry name" value="FAT"/>
    <property type="match status" value="1"/>
</dbReference>
<dbReference type="Gene3D" id="1.25.10.10">
    <property type="entry name" value="Leucine-rich Repeat Variant"/>
    <property type="match status" value="1"/>
</dbReference>
<dbReference type="VEuPathDB" id="TrichDB:TRFO_31691"/>
<keyword evidence="2" id="KW-0808">Transferase</keyword>
<dbReference type="Proteomes" id="UP000179807">
    <property type="component" value="Unassembled WGS sequence"/>
</dbReference>
<evidence type="ECO:0000256" key="2">
    <source>
        <dbReference type="ARBA" id="ARBA00022527"/>
    </source>
</evidence>